<keyword evidence="2" id="KW-1185">Reference proteome</keyword>
<protein>
    <submittedName>
        <fullName evidence="1">Uncharacterized protein</fullName>
    </submittedName>
</protein>
<dbReference type="EMBL" id="JBITYG010000012">
    <property type="protein sequence ID" value="MFI9105456.1"/>
    <property type="molecule type" value="Genomic_DNA"/>
</dbReference>
<name>A0ABW8CG80_9ACTN</name>
<proteinExistence type="predicted"/>
<accession>A0ABW8CG80</accession>
<dbReference type="RefSeq" id="WP_399656138.1">
    <property type="nucleotide sequence ID" value="NZ_JBITYG010000012.1"/>
</dbReference>
<sequence>MTGVSVLLLAVLAVYLWWGDARDYDRFAMVTYGDGSLETVLTRYQVRLPDDVAELRFHDDESLVGSEGTLYLRFEIPVGDLAGFLHGLHMGTDLKRGAPADWGVDSAFTGDLARGYGWRFDRSGQTWLWGVADASPSLHLSVVIEPHGISNTVYLVSQIG</sequence>
<reference evidence="1 2" key="1">
    <citation type="submission" date="2024-10" db="EMBL/GenBank/DDBJ databases">
        <title>The Natural Products Discovery Center: Release of the First 8490 Sequenced Strains for Exploring Actinobacteria Biosynthetic Diversity.</title>
        <authorList>
            <person name="Kalkreuter E."/>
            <person name="Kautsar S.A."/>
            <person name="Yang D."/>
            <person name="Bader C.D."/>
            <person name="Teijaro C.N."/>
            <person name="Fluegel L."/>
            <person name="Davis C.M."/>
            <person name="Simpson J.R."/>
            <person name="Lauterbach L."/>
            <person name="Steele A.D."/>
            <person name="Gui C."/>
            <person name="Meng S."/>
            <person name="Li G."/>
            <person name="Viehrig K."/>
            <person name="Ye F."/>
            <person name="Su P."/>
            <person name="Kiefer A.F."/>
            <person name="Nichols A."/>
            <person name="Cepeda A.J."/>
            <person name="Yan W."/>
            <person name="Fan B."/>
            <person name="Jiang Y."/>
            <person name="Adhikari A."/>
            <person name="Zheng C.-J."/>
            <person name="Schuster L."/>
            <person name="Cowan T.M."/>
            <person name="Smanski M.J."/>
            <person name="Chevrette M.G."/>
            <person name="De Carvalho L.P.S."/>
            <person name="Shen B."/>
        </authorList>
    </citation>
    <scope>NUCLEOTIDE SEQUENCE [LARGE SCALE GENOMIC DNA]</scope>
    <source>
        <strain evidence="1 2">NPDC053399</strain>
    </source>
</reference>
<comment type="caution">
    <text evidence="1">The sequence shown here is derived from an EMBL/GenBank/DDBJ whole genome shotgun (WGS) entry which is preliminary data.</text>
</comment>
<organism evidence="1 2">
    <name type="scientific">Streptomyces fildesensis</name>
    <dbReference type="NCBI Taxonomy" id="375757"/>
    <lineage>
        <taxon>Bacteria</taxon>
        <taxon>Bacillati</taxon>
        <taxon>Actinomycetota</taxon>
        <taxon>Actinomycetes</taxon>
        <taxon>Kitasatosporales</taxon>
        <taxon>Streptomycetaceae</taxon>
        <taxon>Streptomyces</taxon>
    </lineage>
</organism>
<evidence type="ECO:0000313" key="1">
    <source>
        <dbReference type="EMBL" id="MFI9105456.1"/>
    </source>
</evidence>
<gene>
    <name evidence="1" type="ORF">ACIGXA_33600</name>
</gene>
<evidence type="ECO:0000313" key="2">
    <source>
        <dbReference type="Proteomes" id="UP001614394"/>
    </source>
</evidence>
<dbReference type="Proteomes" id="UP001614394">
    <property type="component" value="Unassembled WGS sequence"/>
</dbReference>